<dbReference type="OrthoDB" id="5383441at2759"/>
<dbReference type="Proteomes" id="UP000663699">
    <property type="component" value="Chromosome 3"/>
</dbReference>
<keyword evidence="1" id="KW-0175">Coiled coil</keyword>
<evidence type="ECO:0000256" key="2">
    <source>
        <dbReference type="SAM" id="MobiDB-lite"/>
    </source>
</evidence>
<gene>
    <name evidence="3" type="ORF">MERGE_001997</name>
</gene>
<protein>
    <submittedName>
        <fullName evidence="3">Uncharacterized protein</fullName>
    </submittedName>
</protein>
<feature type="region of interest" description="Disordered" evidence="2">
    <location>
        <begin position="199"/>
        <end position="223"/>
    </location>
</feature>
<evidence type="ECO:0000313" key="3">
    <source>
        <dbReference type="EMBL" id="QSL64695.1"/>
    </source>
</evidence>
<evidence type="ECO:0000256" key="1">
    <source>
        <dbReference type="SAM" id="Coils"/>
    </source>
</evidence>
<keyword evidence="4" id="KW-1185">Reference proteome</keyword>
<name>A0A899FWM7_9ASCO</name>
<feature type="compositionally biased region" description="Low complexity" evidence="2">
    <location>
        <begin position="199"/>
        <end position="208"/>
    </location>
</feature>
<sequence>MIEDLYSIFLQDSLKQLGLTMHKEGTHGILPASELQKDFLYNGLGNNLSKCSQLEQKQDISQSLEIWAKKIYYQSDDLQKLIQKNAEKYLERHEELEKLIKEFRSDCYTWLKSAKEEHNARENEIIEKEENFRRFCNIISDTIKANECKIHKLESMIEQLLSIIIAQEAKFSTFEARQSENLKPLHLTMNQILNTINQRQTDQQQSNQYPMNPPSEKENTENKKTIPPLVKTNTRKRILLTSDELKDLGKTLNGYKEEKKHQRLLYTLKNIEKMAETMLQEELGHLRILRATLESLRKITETISSDIETTCENYQDIIELNKRWERIADDTTG</sequence>
<feature type="coiled-coil region" evidence="1">
    <location>
        <begin position="79"/>
        <end position="131"/>
    </location>
</feature>
<reference evidence="3" key="1">
    <citation type="submission" date="2020-06" db="EMBL/GenBank/DDBJ databases">
        <title>Genomes of multiple members of Pneumocystis genus reveal paths to human pathogen Pneumocystis jirovecii.</title>
        <authorList>
            <person name="Cisse O.H."/>
            <person name="Ma L."/>
            <person name="Dekker J."/>
            <person name="Khil P."/>
            <person name="Jo J."/>
            <person name="Brenchley J."/>
            <person name="Blair R."/>
            <person name="Pahar B."/>
            <person name="Chabe M."/>
            <person name="Van Rompay K.A."/>
            <person name="Keesler R."/>
            <person name="Sukura A."/>
            <person name="Hirsch V."/>
            <person name="Kutty G."/>
            <person name="Liu Y."/>
            <person name="Peng L."/>
            <person name="Chen J."/>
            <person name="Song J."/>
            <person name="Weissenbacher-Lang C."/>
            <person name="Xu J."/>
            <person name="Upham N.S."/>
            <person name="Stajich J.E."/>
            <person name="Cuomo C.A."/>
            <person name="Cushion M.T."/>
            <person name="Kovacs J.A."/>
        </authorList>
    </citation>
    <scope>NUCLEOTIDE SEQUENCE</scope>
    <source>
        <strain evidence="3">2A</strain>
    </source>
</reference>
<dbReference type="EMBL" id="CP054534">
    <property type="protein sequence ID" value="QSL64695.1"/>
    <property type="molecule type" value="Genomic_DNA"/>
</dbReference>
<evidence type="ECO:0000313" key="4">
    <source>
        <dbReference type="Proteomes" id="UP000663699"/>
    </source>
</evidence>
<proteinExistence type="predicted"/>
<dbReference type="AlphaFoldDB" id="A0A899FWM7"/>
<organism evidence="3 4">
    <name type="scientific">Pneumocystis wakefieldiae</name>
    <dbReference type="NCBI Taxonomy" id="38082"/>
    <lineage>
        <taxon>Eukaryota</taxon>
        <taxon>Fungi</taxon>
        <taxon>Dikarya</taxon>
        <taxon>Ascomycota</taxon>
        <taxon>Taphrinomycotina</taxon>
        <taxon>Pneumocystomycetes</taxon>
        <taxon>Pneumocystaceae</taxon>
        <taxon>Pneumocystis</taxon>
    </lineage>
</organism>
<accession>A0A899FWM7</accession>